<dbReference type="Proteomes" id="UP000053890">
    <property type="component" value="Unassembled WGS sequence"/>
</dbReference>
<evidence type="ECO:0000256" key="4">
    <source>
        <dbReference type="ARBA" id="ARBA00023242"/>
    </source>
</evidence>
<feature type="compositionally biased region" description="Basic and acidic residues" evidence="5">
    <location>
        <begin position="780"/>
        <end position="810"/>
    </location>
</feature>
<keyword evidence="2" id="KW-0227">DNA damage</keyword>
<feature type="compositionally biased region" description="Low complexity" evidence="5">
    <location>
        <begin position="896"/>
        <end position="909"/>
    </location>
</feature>
<dbReference type="EMBL" id="KQ474077">
    <property type="protein sequence ID" value="KPV75920.1"/>
    <property type="molecule type" value="Genomic_DNA"/>
</dbReference>
<proteinExistence type="predicted"/>
<dbReference type="AlphaFoldDB" id="A0A194S5Z3"/>
<dbReference type="Pfam" id="PF12253">
    <property type="entry name" value="CAF1A_dimeriz"/>
    <property type="match status" value="1"/>
</dbReference>
<keyword evidence="4" id="KW-0539">Nucleus</keyword>
<dbReference type="PANTHER" id="PTHR15272:SF0">
    <property type="entry name" value="CHROMATIN ASSEMBLY FACTOR 1 SUBUNIT A"/>
    <property type="match status" value="1"/>
</dbReference>
<feature type="compositionally biased region" description="Low complexity" evidence="5">
    <location>
        <begin position="1"/>
        <end position="29"/>
    </location>
</feature>
<feature type="region of interest" description="Disordered" evidence="5">
    <location>
        <begin position="896"/>
        <end position="925"/>
    </location>
</feature>
<accession>A0A194S5Z3</accession>
<dbReference type="GO" id="GO:0006281">
    <property type="term" value="P:DNA repair"/>
    <property type="evidence" value="ECO:0007669"/>
    <property type="project" value="UniProtKB-KW"/>
</dbReference>
<dbReference type="STRING" id="578459.A0A194S5Z3"/>
<dbReference type="PANTHER" id="PTHR15272">
    <property type="entry name" value="CHROMATIN ASSEMBLY FACTOR 1 SUBUNIT A CAF-1 SUBUNIT A"/>
    <property type="match status" value="1"/>
</dbReference>
<evidence type="ECO:0000313" key="7">
    <source>
        <dbReference type="EMBL" id="KPV75920.1"/>
    </source>
</evidence>
<feature type="region of interest" description="Disordered" evidence="5">
    <location>
        <begin position="859"/>
        <end position="879"/>
    </location>
</feature>
<dbReference type="OrthoDB" id="440676at2759"/>
<feature type="compositionally biased region" description="Polar residues" evidence="5">
    <location>
        <begin position="515"/>
        <end position="529"/>
    </location>
</feature>
<evidence type="ECO:0000313" key="8">
    <source>
        <dbReference type="Proteomes" id="UP000053890"/>
    </source>
</evidence>
<reference evidence="7 8" key="1">
    <citation type="journal article" date="2015" name="Front. Microbiol.">
        <title>Genome sequence of the plant growth promoting endophytic yeast Rhodotorula graminis WP1.</title>
        <authorList>
            <person name="Firrincieli A."/>
            <person name="Otillar R."/>
            <person name="Salamov A."/>
            <person name="Schmutz J."/>
            <person name="Khan Z."/>
            <person name="Redman R.S."/>
            <person name="Fleck N.D."/>
            <person name="Lindquist E."/>
            <person name="Grigoriev I.V."/>
            <person name="Doty S.L."/>
        </authorList>
    </citation>
    <scope>NUCLEOTIDE SEQUENCE [LARGE SCALE GENOMIC DNA]</scope>
    <source>
        <strain evidence="7 8">WP1</strain>
    </source>
</reference>
<name>A0A194S5Z3_RHOGW</name>
<gene>
    <name evidence="7" type="ORF">RHOBADRAFT_43350</name>
</gene>
<feature type="compositionally biased region" description="Acidic residues" evidence="5">
    <location>
        <begin position="699"/>
        <end position="715"/>
    </location>
</feature>
<feature type="compositionally biased region" description="Polar residues" evidence="5">
    <location>
        <begin position="52"/>
        <end position="67"/>
    </location>
</feature>
<protein>
    <recommendedName>
        <fullName evidence="6">Chromatin assembly factor 1 subunit A dimerization domain-containing protein</fullName>
    </recommendedName>
</protein>
<feature type="compositionally biased region" description="Low complexity" evidence="5">
    <location>
        <begin position="859"/>
        <end position="877"/>
    </location>
</feature>
<evidence type="ECO:0000256" key="2">
    <source>
        <dbReference type="ARBA" id="ARBA00022763"/>
    </source>
</evidence>
<feature type="compositionally biased region" description="Basic and acidic residues" evidence="5">
    <location>
        <begin position="76"/>
        <end position="86"/>
    </location>
</feature>
<comment type="subcellular location">
    <subcellularLocation>
        <location evidence="1">Nucleus</location>
    </subcellularLocation>
</comment>
<keyword evidence="8" id="KW-1185">Reference proteome</keyword>
<dbReference type="GO" id="GO:0033186">
    <property type="term" value="C:CAF-1 complex"/>
    <property type="evidence" value="ECO:0007669"/>
    <property type="project" value="TreeGrafter"/>
</dbReference>
<dbReference type="InterPro" id="IPR022043">
    <property type="entry name" value="CAF1A_DD"/>
</dbReference>
<evidence type="ECO:0000256" key="3">
    <source>
        <dbReference type="ARBA" id="ARBA00023204"/>
    </source>
</evidence>
<feature type="compositionally biased region" description="Polar residues" evidence="5">
    <location>
        <begin position="910"/>
        <end position="921"/>
    </location>
</feature>
<feature type="compositionally biased region" description="Low complexity" evidence="5">
    <location>
        <begin position="110"/>
        <end position="131"/>
    </location>
</feature>
<evidence type="ECO:0000256" key="1">
    <source>
        <dbReference type="ARBA" id="ARBA00004123"/>
    </source>
</evidence>
<dbReference type="GO" id="GO:0005634">
    <property type="term" value="C:nucleus"/>
    <property type="evidence" value="ECO:0007669"/>
    <property type="project" value="UniProtKB-SubCell"/>
</dbReference>
<dbReference type="GeneID" id="28974658"/>
<feature type="domain" description="Chromatin assembly factor 1 subunit A dimerization" evidence="6">
    <location>
        <begin position="656"/>
        <end position="725"/>
    </location>
</feature>
<feature type="region of interest" description="Disordered" evidence="5">
    <location>
        <begin position="352"/>
        <end position="552"/>
    </location>
</feature>
<feature type="compositionally biased region" description="Basic and acidic residues" evidence="5">
    <location>
        <begin position="408"/>
        <end position="419"/>
    </location>
</feature>
<evidence type="ECO:0000259" key="6">
    <source>
        <dbReference type="Pfam" id="PF12253"/>
    </source>
</evidence>
<feature type="region of interest" description="Disordered" evidence="5">
    <location>
        <begin position="699"/>
        <end position="741"/>
    </location>
</feature>
<keyword evidence="3" id="KW-0234">DNA repair</keyword>
<feature type="compositionally biased region" description="Basic and acidic residues" evidence="5">
    <location>
        <begin position="132"/>
        <end position="147"/>
    </location>
</feature>
<feature type="region of interest" description="Disordered" evidence="5">
    <location>
        <begin position="1"/>
        <end position="148"/>
    </location>
</feature>
<dbReference type="OMA" id="KGPCWES"/>
<feature type="region of interest" description="Disordered" evidence="5">
    <location>
        <begin position="764"/>
        <end position="810"/>
    </location>
</feature>
<sequence>MATSTEPSTPTHPAPSSSQPTSSACPSTANTTAERNSKPTSTSSSSALKPDNTATAATLVLSDSSSDVEGASPAHSSRDTDTDMRDASPSTSSTRRQEANASLKRKGTDASSSSAQPASKKAKAASSSKSGTDSKKVKKADEDDKPKGGAALVELKGSKLEFKQKAVAINLTMSYLGEMTAFLDYAVKHLLSSSDAKLDEYPKAHHPLIAKLVHESPNMLDGVFRFVKRTLATSIAGGMITLADSQDENAAEELDEVEIGKRIPTAPLKALIAQLATRTNYGIALNDVDDLPEGVKGVPAALQIWIWEVKDDDMLPSEMRSKLERRRREREEVKTAAVALFHALSESEQAAVLSGDAKAGPSTSSSTTTKDKGAAKGKGKAAAADESDADNEGDGSGSAAAKKKAKGKGKEKEKVKGEGEGETGEGGTEVKCKSHKKKEKKEPTEEEKRDAEEKARIKAEKEADKELKRQKKADEDAKKLERKAEKDRVKAEKERVRLEKEEEEKRKSQAKKKQTNMFSSFFVKPTSSPAPEAAGPADSPKPGKPPKSKESDFDRVFHPFTVREKVTVAPVNAFLKDDSAKVDVALDSMPDLTLKDSLAEFLSTASPRRIPVYDPHPCPPVNVRQCVVAINDSTLTSSDTTVYYSLLEDRSKVRVKLFKFHSDVRPGYVGTWTKTSHVVGPRTPFARETALLNYAVDSDDEWEEEVDDPDAEDVGSDGGARSDEEGGAAGTGAESEADSWLADDDEIEYEAGYDADGDIAMLDAEGRGFGGDDDDIIVVESEKERRQRERDAKKKKVERERKKKEREAKRGPMLPVAKGLCWQHDVGTVEDVVFEPMRIQFLNDAASGLNPFTWVSKPTTAPAASSGAPASSMPSSTKAKGKENVALAAATPAASSTLSSTAVAPASTTKANSITPATTAPSDGAVNTLKAKRAPPKMPFPAEHLARFVRHVHGSTKSRMVLVELFVDQMKDEGVVINKNTVDAKFRDLGTKKVKGKLQVSEDVLVQAGVSPDE</sequence>
<organism evidence="7 8">
    <name type="scientific">Rhodotorula graminis (strain WP1)</name>
    <dbReference type="NCBI Taxonomy" id="578459"/>
    <lineage>
        <taxon>Eukaryota</taxon>
        <taxon>Fungi</taxon>
        <taxon>Dikarya</taxon>
        <taxon>Basidiomycota</taxon>
        <taxon>Pucciniomycotina</taxon>
        <taxon>Microbotryomycetes</taxon>
        <taxon>Sporidiobolales</taxon>
        <taxon>Sporidiobolaceae</taxon>
        <taxon>Rhodotorula</taxon>
    </lineage>
</organism>
<feature type="compositionally biased region" description="Low complexity" evidence="5">
    <location>
        <begin position="357"/>
        <end position="368"/>
    </location>
</feature>
<dbReference type="GO" id="GO:0006334">
    <property type="term" value="P:nucleosome assembly"/>
    <property type="evidence" value="ECO:0007669"/>
    <property type="project" value="TreeGrafter"/>
</dbReference>
<feature type="compositionally biased region" description="Basic and acidic residues" evidence="5">
    <location>
        <begin position="440"/>
        <end position="507"/>
    </location>
</feature>
<evidence type="ECO:0000256" key="5">
    <source>
        <dbReference type="SAM" id="MobiDB-lite"/>
    </source>
</evidence>
<dbReference type="RefSeq" id="XP_018271969.1">
    <property type="nucleotide sequence ID" value="XM_018414210.1"/>
</dbReference>